<dbReference type="GO" id="GO:0016887">
    <property type="term" value="F:ATP hydrolysis activity"/>
    <property type="evidence" value="ECO:0007669"/>
    <property type="project" value="InterPro"/>
</dbReference>
<dbReference type="Gene3D" id="3.40.50.300">
    <property type="entry name" value="P-loop containing nucleotide triphosphate hydrolases"/>
    <property type="match status" value="1"/>
</dbReference>
<dbReference type="PANTHER" id="PTHR19229">
    <property type="entry name" value="ATP-BINDING CASSETTE TRANSPORTER SUBFAMILY A ABCA"/>
    <property type="match status" value="1"/>
</dbReference>
<dbReference type="AlphaFoldDB" id="A0A183J738"/>
<name>A0A183J738_9BILA</name>
<dbReference type="GO" id="GO:0016020">
    <property type="term" value="C:membrane"/>
    <property type="evidence" value="ECO:0007669"/>
    <property type="project" value="InterPro"/>
</dbReference>
<evidence type="ECO:0000313" key="4">
    <source>
        <dbReference type="WBParaSite" id="SBAD_0001207601-mRNA-1"/>
    </source>
</evidence>
<organism evidence="4">
    <name type="scientific">Soboliphyme baturini</name>
    <dbReference type="NCBI Taxonomy" id="241478"/>
    <lineage>
        <taxon>Eukaryota</taxon>
        <taxon>Metazoa</taxon>
        <taxon>Ecdysozoa</taxon>
        <taxon>Nematoda</taxon>
        <taxon>Enoplea</taxon>
        <taxon>Dorylaimia</taxon>
        <taxon>Dioctophymatida</taxon>
        <taxon>Dioctophymatoidea</taxon>
        <taxon>Soboliphymatidae</taxon>
        <taxon>Soboliphyme</taxon>
    </lineage>
</organism>
<dbReference type="PANTHER" id="PTHR19229:SF36">
    <property type="entry name" value="ATP-BINDING CASSETTE SUB-FAMILY A MEMBER 2"/>
    <property type="match status" value="1"/>
</dbReference>
<keyword evidence="2" id="KW-0677">Repeat</keyword>
<evidence type="ECO:0000259" key="3">
    <source>
        <dbReference type="Pfam" id="PF13304"/>
    </source>
</evidence>
<dbReference type="SUPFAM" id="SSF52540">
    <property type="entry name" value="P-loop containing nucleoside triphosphate hydrolases"/>
    <property type="match status" value="1"/>
</dbReference>
<protein>
    <submittedName>
        <fullName evidence="4">ATPase_AAA_core domain-containing protein</fullName>
    </submittedName>
</protein>
<sequence>MKSERLTVAEQMKFCALLKNVPASSVDSEVESFLERSGLSSKGCEFFENLSGEFYVLTQIAVSHAIGLLFSGGMQRKLSIMFAFIGQSKTVVLDEPTAGVDPYFRRSIWKLILEQRTGRTVILSTHFMDEADFLGDRIAIISDGKLQCAGSSSFLKKRFSPGFYLTCVNALPVIENEAEPSPICASQKASAMKRNDNLIRFVFEHLPQSSVTEAFGQEIRFLIPTDDLRSLRDFFVDFDSKLRQLGVITYGLSESSLEEVASACYLNCSPSVIWT</sequence>
<dbReference type="Pfam" id="PF13304">
    <property type="entry name" value="AAA_21"/>
    <property type="match status" value="1"/>
</dbReference>
<evidence type="ECO:0000256" key="2">
    <source>
        <dbReference type="ARBA" id="ARBA00022737"/>
    </source>
</evidence>
<feature type="domain" description="ATPase AAA-type core" evidence="3">
    <location>
        <begin position="70"/>
        <end position="126"/>
    </location>
</feature>
<keyword evidence="1" id="KW-0813">Transport</keyword>
<proteinExistence type="predicted"/>
<dbReference type="GO" id="GO:0005319">
    <property type="term" value="F:lipid transporter activity"/>
    <property type="evidence" value="ECO:0007669"/>
    <property type="project" value="TreeGrafter"/>
</dbReference>
<evidence type="ECO:0000256" key="1">
    <source>
        <dbReference type="ARBA" id="ARBA00022448"/>
    </source>
</evidence>
<dbReference type="InterPro" id="IPR003959">
    <property type="entry name" value="ATPase_AAA_core"/>
</dbReference>
<dbReference type="InterPro" id="IPR027417">
    <property type="entry name" value="P-loop_NTPase"/>
</dbReference>
<accession>A0A183J738</accession>
<reference evidence="4" key="1">
    <citation type="submission" date="2016-06" db="UniProtKB">
        <authorList>
            <consortium name="WormBaseParasite"/>
        </authorList>
    </citation>
    <scope>IDENTIFICATION</scope>
</reference>
<dbReference type="WBParaSite" id="SBAD_0001207601-mRNA-1">
    <property type="protein sequence ID" value="SBAD_0001207601-mRNA-1"/>
    <property type="gene ID" value="SBAD_0001207601"/>
</dbReference>
<dbReference type="GO" id="GO:0140359">
    <property type="term" value="F:ABC-type transporter activity"/>
    <property type="evidence" value="ECO:0007669"/>
    <property type="project" value="InterPro"/>
</dbReference>
<dbReference type="GO" id="GO:0005524">
    <property type="term" value="F:ATP binding"/>
    <property type="evidence" value="ECO:0007669"/>
    <property type="project" value="InterPro"/>
</dbReference>
<dbReference type="InterPro" id="IPR026082">
    <property type="entry name" value="ABCA"/>
</dbReference>